<dbReference type="PROSITE" id="PS50863">
    <property type="entry name" value="B3"/>
    <property type="match status" value="1"/>
</dbReference>
<keyword evidence="3" id="KW-0238">DNA-binding</keyword>
<accession>A0AAP0I5L2</accession>
<proteinExistence type="predicted"/>
<evidence type="ECO:0000256" key="1">
    <source>
        <dbReference type="ARBA" id="ARBA00004123"/>
    </source>
</evidence>
<dbReference type="PANTHER" id="PTHR31920:SF145">
    <property type="entry name" value="B3 DOMAIN-CONTAINING PROTEIN REM20-LIKE ISOFORM X1"/>
    <property type="match status" value="1"/>
</dbReference>
<dbReference type="Gene3D" id="2.40.330.10">
    <property type="entry name" value="DNA-binding pseudobarrel domain"/>
    <property type="match status" value="1"/>
</dbReference>
<evidence type="ECO:0000259" key="6">
    <source>
        <dbReference type="PROSITE" id="PS50863"/>
    </source>
</evidence>
<evidence type="ECO:0000256" key="3">
    <source>
        <dbReference type="ARBA" id="ARBA00023125"/>
    </source>
</evidence>
<dbReference type="SMART" id="SM01019">
    <property type="entry name" value="B3"/>
    <property type="match status" value="1"/>
</dbReference>
<organism evidence="7 8">
    <name type="scientific">Stephania japonica</name>
    <dbReference type="NCBI Taxonomy" id="461633"/>
    <lineage>
        <taxon>Eukaryota</taxon>
        <taxon>Viridiplantae</taxon>
        <taxon>Streptophyta</taxon>
        <taxon>Embryophyta</taxon>
        <taxon>Tracheophyta</taxon>
        <taxon>Spermatophyta</taxon>
        <taxon>Magnoliopsida</taxon>
        <taxon>Ranunculales</taxon>
        <taxon>Menispermaceae</taxon>
        <taxon>Menispermoideae</taxon>
        <taxon>Cissampelideae</taxon>
        <taxon>Stephania</taxon>
    </lineage>
</organism>
<keyword evidence="8" id="KW-1185">Reference proteome</keyword>
<dbReference type="Proteomes" id="UP001417504">
    <property type="component" value="Unassembled WGS sequence"/>
</dbReference>
<gene>
    <name evidence="7" type="ORF">Sjap_017080</name>
</gene>
<name>A0AAP0I5L2_9MAGN</name>
<dbReference type="AlphaFoldDB" id="A0AAP0I5L2"/>
<dbReference type="InterPro" id="IPR050655">
    <property type="entry name" value="Plant_B3_domain"/>
</dbReference>
<protein>
    <recommendedName>
        <fullName evidence="6">TF-B3 domain-containing protein</fullName>
    </recommendedName>
</protein>
<dbReference type="GO" id="GO:0005634">
    <property type="term" value="C:nucleus"/>
    <property type="evidence" value="ECO:0007669"/>
    <property type="project" value="UniProtKB-SubCell"/>
</dbReference>
<keyword evidence="2" id="KW-0805">Transcription regulation</keyword>
<reference evidence="7 8" key="1">
    <citation type="submission" date="2024-01" db="EMBL/GenBank/DDBJ databases">
        <title>Genome assemblies of Stephania.</title>
        <authorList>
            <person name="Yang L."/>
        </authorList>
    </citation>
    <scope>NUCLEOTIDE SEQUENCE [LARGE SCALE GENOMIC DNA]</scope>
    <source>
        <strain evidence="7">QJT</strain>
        <tissue evidence="7">Leaf</tissue>
    </source>
</reference>
<dbReference type="PANTHER" id="PTHR31920">
    <property type="entry name" value="B3 DOMAIN-CONTAINING"/>
    <property type="match status" value="1"/>
</dbReference>
<evidence type="ECO:0000313" key="8">
    <source>
        <dbReference type="Proteomes" id="UP001417504"/>
    </source>
</evidence>
<evidence type="ECO:0000256" key="4">
    <source>
        <dbReference type="ARBA" id="ARBA00023163"/>
    </source>
</evidence>
<keyword evidence="4" id="KW-0804">Transcription</keyword>
<evidence type="ECO:0000256" key="5">
    <source>
        <dbReference type="ARBA" id="ARBA00023242"/>
    </source>
</evidence>
<dbReference type="InterPro" id="IPR015300">
    <property type="entry name" value="DNA-bd_pseudobarrel_sf"/>
</dbReference>
<dbReference type="GO" id="GO:0003677">
    <property type="term" value="F:DNA binding"/>
    <property type="evidence" value="ECO:0007669"/>
    <property type="project" value="UniProtKB-KW"/>
</dbReference>
<dbReference type="InterPro" id="IPR003340">
    <property type="entry name" value="B3_DNA-bd"/>
</dbReference>
<dbReference type="Pfam" id="PF02362">
    <property type="entry name" value="B3"/>
    <property type="match status" value="1"/>
</dbReference>
<dbReference type="SUPFAM" id="SSF101936">
    <property type="entry name" value="DNA-binding pseudobarrel domain"/>
    <property type="match status" value="1"/>
</dbReference>
<keyword evidence="5" id="KW-0539">Nucleus</keyword>
<evidence type="ECO:0000256" key="2">
    <source>
        <dbReference type="ARBA" id="ARBA00023015"/>
    </source>
</evidence>
<evidence type="ECO:0000313" key="7">
    <source>
        <dbReference type="EMBL" id="KAK9109020.1"/>
    </source>
</evidence>
<feature type="domain" description="TF-B3" evidence="6">
    <location>
        <begin position="164"/>
        <end position="257"/>
    </location>
</feature>
<dbReference type="CDD" id="cd10017">
    <property type="entry name" value="B3_DNA"/>
    <property type="match status" value="1"/>
</dbReference>
<comment type="caution">
    <text evidence="7">The sequence shown here is derived from an EMBL/GenBank/DDBJ whole genome shotgun (WGS) entry which is preliminary data.</text>
</comment>
<dbReference type="EMBL" id="JBBNAE010000007">
    <property type="protein sequence ID" value="KAK9109020.1"/>
    <property type="molecule type" value="Genomic_DNA"/>
</dbReference>
<comment type="subcellular location">
    <subcellularLocation>
        <location evidence="1">Nucleus</location>
    </subcellularLocation>
</comment>
<sequence length="355" mass="40135">MAVGKTAITSPSYEQATDLHFFKVMFGDFRRRMINPLSNQVMERIHFLFATLREREREREYVNIKRYGDTYAVRRKGNACGLGRFQKIDTSVKQPTGTSRNYGNEIRGHLVVIFQQLLSLCTLEVSLSPVPSLSLSANKLNPHTLPLTAAALFVAVTVTVAERAFFAIFMLNLYTDRTTQIPRVFIRHLLEESPDEVNLEGPSGSIWRVKLKITKDDVFLEQGWEAFKVDHSLSMGEALLFEYDGKKHMKVTDIVAMHGLTREDVFTVKCAQGSMSQGNERQVSNLTDMGDRQLDNVIEPNLSMAVDHIDPLRDQVTASTFSVRKRTPSLCAKKNLPVQSRGDQMECESPSEVDI</sequence>